<reference evidence="1 2" key="1">
    <citation type="submission" date="2020-01" db="EMBL/GenBank/DDBJ databases">
        <authorList>
            <person name="Gupta K D."/>
        </authorList>
    </citation>
    <scope>NUCLEOTIDE SEQUENCE [LARGE SCALE GENOMIC DNA]</scope>
</reference>
<dbReference type="EMBL" id="CACVBS010000085">
    <property type="protein sequence ID" value="CAA7270122.1"/>
    <property type="molecule type" value="Genomic_DNA"/>
</dbReference>
<sequence>MSGLPAVCPSPSTGMWAGIFVPPTPSSSPSDDHTAALPLTPHNVLYLRCLPLPFNKGCEPASARFHVPRHICQPPELPASAMWDQDAHPCRLCHLTNPALVLLTSPFAVSATCQM</sequence>
<gene>
    <name evidence="1" type="ORF">AAE3_LOCUS12351</name>
</gene>
<organism evidence="1 2">
    <name type="scientific">Cyclocybe aegerita</name>
    <name type="common">Black poplar mushroom</name>
    <name type="synonym">Agrocybe aegerita</name>
    <dbReference type="NCBI Taxonomy" id="1973307"/>
    <lineage>
        <taxon>Eukaryota</taxon>
        <taxon>Fungi</taxon>
        <taxon>Dikarya</taxon>
        <taxon>Basidiomycota</taxon>
        <taxon>Agaricomycotina</taxon>
        <taxon>Agaricomycetes</taxon>
        <taxon>Agaricomycetidae</taxon>
        <taxon>Agaricales</taxon>
        <taxon>Agaricineae</taxon>
        <taxon>Bolbitiaceae</taxon>
        <taxon>Cyclocybe</taxon>
    </lineage>
</organism>
<protein>
    <submittedName>
        <fullName evidence="1">Uncharacterized protein</fullName>
    </submittedName>
</protein>
<evidence type="ECO:0000313" key="2">
    <source>
        <dbReference type="Proteomes" id="UP000467700"/>
    </source>
</evidence>
<evidence type="ECO:0000313" key="1">
    <source>
        <dbReference type="EMBL" id="CAA7270122.1"/>
    </source>
</evidence>
<dbReference type="AlphaFoldDB" id="A0A8S0X802"/>
<keyword evidence="2" id="KW-1185">Reference proteome</keyword>
<accession>A0A8S0X802</accession>
<dbReference type="Proteomes" id="UP000467700">
    <property type="component" value="Unassembled WGS sequence"/>
</dbReference>
<name>A0A8S0X802_CYCAE</name>
<comment type="caution">
    <text evidence="1">The sequence shown here is derived from an EMBL/GenBank/DDBJ whole genome shotgun (WGS) entry which is preliminary data.</text>
</comment>
<proteinExistence type="predicted"/>